<reference evidence="3" key="1">
    <citation type="submission" date="2021-03" db="EMBL/GenBank/DDBJ databases">
        <authorList>
            <person name="Li Z."/>
            <person name="Yang C."/>
        </authorList>
    </citation>
    <scope>NUCLEOTIDE SEQUENCE</scope>
    <source>
        <strain evidence="3">Dzin_1.0</strain>
        <tissue evidence="3">Leaf</tissue>
    </source>
</reference>
<dbReference type="OrthoDB" id="780193at2759"/>
<dbReference type="AlphaFoldDB" id="A0A9D5CME4"/>
<evidence type="ECO:0000313" key="3">
    <source>
        <dbReference type="EMBL" id="KAJ0975072.1"/>
    </source>
</evidence>
<feature type="region of interest" description="Disordered" evidence="1">
    <location>
        <begin position="1"/>
        <end position="50"/>
    </location>
</feature>
<dbReference type="PANTHER" id="PTHR33179">
    <property type="entry name" value="VQ MOTIF-CONTAINING PROTEIN"/>
    <property type="match status" value="1"/>
</dbReference>
<feature type="compositionally biased region" description="Pro residues" evidence="1">
    <location>
        <begin position="126"/>
        <end position="135"/>
    </location>
</feature>
<sequence>MDSGNSGSLQSSSGGDEEYDSILHSSGVNATLSTTLPPTTTHHQHHPPSSLYDTLSYYDAFPRSPPNPFLNLETPWSRSPHRPPLDPTCTNDIAGLFPTSSPITSSTNLSPAVNPFSLATATTKPSPAPPDPPPRNSKKRSRASRRAPTTVLTTDTSNFRAMVQEFTGIPAAPFAASSSSPFPRSRLDIFSGRSSTFHDSLLAPPPYLLRPFAQKVQATSFAPLTCSSSSTSLIDAIASSSSNATSTSSASAATLNASTNIARPSSTCTNPSQSNNYQLPHDLGLNMQNQMLNFQSLLQPPINTTTTTKYTLPNIPAFTDKSRSNDHPPHVMPDFGVGNLDNGDVNLAGNLSSLVGEGGDQPQLRHGSCKINF</sequence>
<gene>
    <name evidence="3" type="ORF">J5N97_017037</name>
</gene>
<evidence type="ECO:0000259" key="2">
    <source>
        <dbReference type="Pfam" id="PF05678"/>
    </source>
</evidence>
<feature type="compositionally biased region" description="Low complexity" evidence="1">
    <location>
        <begin position="1"/>
        <end position="14"/>
    </location>
</feature>
<keyword evidence="4" id="KW-1185">Reference proteome</keyword>
<organism evidence="3 4">
    <name type="scientific">Dioscorea zingiberensis</name>
    <dbReference type="NCBI Taxonomy" id="325984"/>
    <lineage>
        <taxon>Eukaryota</taxon>
        <taxon>Viridiplantae</taxon>
        <taxon>Streptophyta</taxon>
        <taxon>Embryophyta</taxon>
        <taxon>Tracheophyta</taxon>
        <taxon>Spermatophyta</taxon>
        <taxon>Magnoliopsida</taxon>
        <taxon>Liliopsida</taxon>
        <taxon>Dioscoreales</taxon>
        <taxon>Dioscoreaceae</taxon>
        <taxon>Dioscorea</taxon>
    </lineage>
</organism>
<dbReference type="Pfam" id="PF05678">
    <property type="entry name" value="VQ"/>
    <property type="match status" value="1"/>
</dbReference>
<reference evidence="3" key="2">
    <citation type="journal article" date="2022" name="Hortic Res">
        <title>The genome of Dioscorea zingiberensis sheds light on the biosynthesis, origin and evolution of the medicinally important diosgenin saponins.</title>
        <authorList>
            <person name="Li Y."/>
            <person name="Tan C."/>
            <person name="Li Z."/>
            <person name="Guo J."/>
            <person name="Li S."/>
            <person name="Chen X."/>
            <person name="Wang C."/>
            <person name="Dai X."/>
            <person name="Yang H."/>
            <person name="Song W."/>
            <person name="Hou L."/>
            <person name="Xu J."/>
            <person name="Tong Z."/>
            <person name="Xu A."/>
            <person name="Yuan X."/>
            <person name="Wang W."/>
            <person name="Yang Q."/>
            <person name="Chen L."/>
            <person name="Sun Z."/>
            <person name="Wang K."/>
            <person name="Pan B."/>
            <person name="Chen J."/>
            <person name="Bao Y."/>
            <person name="Liu F."/>
            <person name="Qi X."/>
            <person name="Gang D.R."/>
            <person name="Wen J."/>
            <person name="Li J."/>
        </authorList>
    </citation>
    <scope>NUCLEOTIDE SEQUENCE</scope>
    <source>
        <strain evidence="3">Dzin_1.0</strain>
    </source>
</reference>
<comment type="caution">
    <text evidence="3">The sequence shown here is derived from an EMBL/GenBank/DDBJ whole genome shotgun (WGS) entry which is preliminary data.</text>
</comment>
<feature type="compositionally biased region" description="Basic residues" evidence="1">
    <location>
        <begin position="136"/>
        <end position="145"/>
    </location>
</feature>
<protein>
    <recommendedName>
        <fullName evidence="2">VQ domain-containing protein</fullName>
    </recommendedName>
</protein>
<accession>A0A9D5CME4</accession>
<feature type="domain" description="VQ" evidence="2">
    <location>
        <begin position="146"/>
        <end position="173"/>
    </location>
</feature>
<evidence type="ECO:0000313" key="4">
    <source>
        <dbReference type="Proteomes" id="UP001085076"/>
    </source>
</evidence>
<dbReference type="Proteomes" id="UP001085076">
    <property type="component" value="Miscellaneous, Linkage group lg04"/>
</dbReference>
<proteinExistence type="predicted"/>
<feature type="compositionally biased region" description="Low complexity" evidence="1">
    <location>
        <begin position="31"/>
        <end position="50"/>
    </location>
</feature>
<feature type="region of interest" description="Disordered" evidence="1">
    <location>
        <begin position="117"/>
        <end position="151"/>
    </location>
</feature>
<name>A0A9D5CME4_9LILI</name>
<dbReference type="InterPro" id="IPR039609">
    <property type="entry name" value="VQ_15/22"/>
</dbReference>
<evidence type="ECO:0000256" key="1">
    <source>
        <dbReference type="SAM" id="MobiDB-lite"/>
    </source>
</evidence>
<dbReference type="EMBL" id="JAGGNH010000004">
    <property type="protein sequence ID" value="KAJ0975072.1"/>
    <property type="molecule type" value="Genomic_DNA"/>
</dbReference>
<dbReference type="InterPro" id="IPR008889">
    <property type="entry name" value="VQ"/>
</dbReference>
<dbReference type="PANTHER" id="PTHR33179:SF4">
    <property type="entry name" value="VQ MOTIF-CONTAINING PROTEIN"/>
    <property type="match status" value="1"/>
</dbReference>